<dbReference type="EMBL" id="BARV01012050">
    <property type="protein sequence ID" value="GAI15073.1"/>
    <property type="molecule type" value="Genomic_DNA"/>
</dbReference>
<name>X1L7S2_9ZZZZ</name>
<gene>
    <name evidence="1" type="ORF">S06H3_22514</name>
</gene>
<evidence type="ECO:0008006" key="2">
    <source>
        <dbReference type="Google" id="ProtNLM"/>
    </source>
</evidence>
<protein>
    <recommendedName>
        <fullName evidence="2">ASCH domain-containing protein</fullName>
    </recommendedName>
</protein>
<reference evidence="1" key="1">
    <citation type="journal article" date="2014" name="Front. Microbiol.">
        <title>High frequency of phylogenetically diverse reductive dehalogenase-homologous genes in deep subseafloor sedimentary metagenomes.</title>
        <authorList>
            <person name="Kawai M."/>
            <person name="Futagami T."/>
            <person name="Toyoda A."/>
            <person name="Takaki Y."/>
            <person name="Nishi S."/>
            <person name="Hori S."/>
            <person name="Arai W."/>
            <person name="Tsubouchi T."/>
            <person name="Morono Y."/>
            <person name="Uchiyama I."/>
            <person name="Ito T."/>
            <person name="Fujiyama A."/>
            <person name="Inagaki F."/>
            <person name="Takami H."/>
        </authorList>
    </citation>
    <scope>NUCLEOTIDE SEQUENCE</scope>
    <source>
        <strain evidence="1">Expedition CK06-06</strain>
    </source>
</reference>
<accession>X1L7S2</accession>
<comment type="caution">
    <text evidence="1">The sequence shown here is derived from an EMBL/GenBank/DDBJ whole genome shotgun (WGS) entry which is preliminary data.</text>
</comment>
<evidence type="ECO:0000313" key="1">
    <source>
        <dbReference type="EMBL" id="GAI15073.1"/>
    </source>
</evidence>
<organism evidence="1">
    <name type="scientific">marine sediment metagenome</name>
    <dbReference type="NCBI Taxonomy" id="412755"/>
    <lineage>
        <taxon>unclassified sequences</taxon>
        <taxon>metagenomes</taxon>
        <taxon>ecological metagenomes</taxon>
    </lineage>
</organism>
<proteinExistence type="predicted"/>
<sequence length="94" mass="11048">MSAWFRLKNKGWGWEDIYAAIKTGLKTSEWRDLSPYWKKRLEKTPPPTRANFTVGFPKENLPRLEADIKAIIRHEDTGQYEIQVVNVVEITRDT</sequence>
<dbReference type="AlphaFoldDB" id="X1L7S2"/>